<evidence type="ECO:0000256" key="1">
    <source>
        <dbReference type="ARBA" id="ARBA00001974"/>
    </source>
</evidence>
<keyword evidence="6" id="KW-0560">Oxidoreductase</keyword>
<evidence type="ECO:0000256" key="4">
    <source>
        <dbReference type="ARBA" id="ARBA00022827"/>
    </source>
</evidence>
<comment type="caution">
    <text evidence="10">The sequence shown here is derived from an EMBL/GenBank/DDBJ whole genome shotgun (WGS) entry which is preliminary data.</text>
</comment>
<dbReference type="Pfam" id="PF01494">
    <property type="entry name" value="FAD_binding_3"/>
    <property type="match status" value="1"/>
</dbReference>
<feature type="domain" description="FAD-binding" evidence="9">
    <location>
        <begin position="3"/>
        <end position="318"/>
    </location>
</feature>
<keyword evidence="5" id="KW-0521">NADP</keyword>
<dbReference type="InterPro" id="IPR036188">
    <property type="entry name" value="FAD/NAD-bd_sf"/>
</dbReference>
<reference evidence="10" key="1">
    <citation type="journal article" date="2014" name="Int. J. Syst. Evol. Microbiol.">
        <title>Complete genome sequence of Corynebacterium casei LMG S-19264T (=DSM 44701T), isolated from a smear-ripened cheese.</title>
        <authorList>
            <consortium name="US DOE Joint Genome Institute (JGI-PGF)"/>
            <person name="Walter F."/>
            <person name="Albersmeier A."/>
            <person name="Kalinowski J."/>
            <person name="Ruckert C."/>
        </authorList>
    </citation>
    <scope>NUCLEOTIDE SEQUENCE</scope>
    <source>
        <strain evidence="10">JCM 13919</strain>
    </source>
</reference>
<evidence type="ECO:0000313" key="11">
    <source>
        <dbReference type="Proteomes" id="UP000630149"/>
    </source>
</evidence>
<reference evidence="10" key="2">
    <citation type="submission" date="2020-09" db="EMBL/GenBank/DDBJ databases">
        <authorList>
            <person name="Sun Q."/>
            <person name="Ohkuma M."/>
        </authorList>
    </citation>
    <scope>NUCLEOTIDE SEQUENCE</scope>
    <source>
        <strain evidence="10">JCM 13919</strain>
    </source>
</reference>
<protein>
    <submittedName>
        <fullName evidence="10">Kynurenine 3-monooxygenase</fullName>
    </submittedName>
</protein>
<evidence type="ECO:0000259" key="9">
    <source>
        <dbReference type="Pfam" id="PF01494"/>
    </source>
</evidence>
<dbReference type="PANTHER" id="PTHR46028:SF2">
    <property type="entry name" value="KYNURENINE 3-MONOOXYGENASE"/>
    <property type="match status" value="1"/>
</dbReference>
<keyword evidence="2" id="KW-0285">Flavoprotein</keyword>
<keyword evidence="11" id="KW-1185">Reference proteome</keyword>
<dbReference type="RefSeq" id="WP_131775776.1">
    <property type="nucleotide sequence ID" value="NZ_BMOB01000002.1"/>
</dbReference>
<name>A0A917N9P9_9GAMM</name>
<accession>A0A917N9P9</accession>
<dbReference type="PANTHER" id="PTHR46028">
    <property type="entry name" value="KYNURENINE 3-MONOOXYGENASE"/>
    <property type="match status" value="1"/>
</dbReference>
<comment type="cofactor">
    <cofactor evidence="1">
        <name>FAD</name>
        <dbReference type="ChEBI" id="CHEBI:57692"/>
    </cofactor>
</comment>
<evidence type="ECO:0000256" key="3">
    <source>
        <dbReference type="ARBA" id="ARBA00022642"/>
    </source>
</evidence>
<dbReference type="SUPFAM" id="SSF51905">
    <property type="entry name" value="FAD/NAD(P)-binding domain"/>
    <property type="match status" value="1"/>
</dbReference>
<dbReference type="GO" id="GO:0004502">
    <property type="term" value="F:kynurenine 3-monooxygenase activity"/>
    <property type="evidence" value="ECO:0007669"/>
    <property type="project" value="UniProtKB-EC"/>
</dbReference>
<dbReference type="InterPro" id="IPR002938">
    <property type="entry name" value="FAD-bd"/>
</dbReference>
<evidence type="ECO:0000313" key="10">
    <source>
        <dbReference type="EMBL" id="GGI81208.1"/>
    </source>
</evidence>
<keyword evidence="3" id="KW-0662">Pyridine nucleotide biosynthesis</keyword>
<sequence length="455" mass="52102">MKQVTIVGSGLAGTLLALYLARRGYKVSLYEARGDVRKEPMDGGRSINLALSCRGITSLKAIGLMDQVTNIIVPMRARAIHEEQGEVSFQAFGRHKDEYINAILRSELNALLLNEAEKSPLIELNFNLKLLDIHFEEKKLRFVNANNEPVMVDYQRLVGADGAGSFVREAMKQHHHLDYTREFLPHGYKELSISSNHGGSMVREHLHLWPRDSFMLLGNPNLDDSITGSLFMPNRGKNSFESLDSKEKLMTFFKTHFSDVVDAMPNLVGEFFAHPTGNMSTIKCTKWYYQDHCLLIGDAAHGIIPFFGQGMNCAFEDCRIFDGLLEQYEDQWDQALPAFFEERVKNTLAVAAMSMDNYREIQHDIRDKQFNLKKQIEKELMRRYPDRYVSKHVLVMFTNTPYLEAYAHGQIQTEFIDKICKNTNSFNEIDWARVDALMPLYDKKMAELDVSAFAV</sequence>
<dbReference type="Gene3D" id="3.50.50.60">
    <property type="entry name" value="FAD/NAD(P)-binding domain"/>
    <property type="match status" value="1"/>
</dbReference>
<dbReference type="OrthoDB" id="9782160at2"/>
<dbReference type="EMBL" id="BMOB01000002">
    <property type="protein sequence ID" value="GGI81208.1"/>
    <property type="molecule type" value="Genomic_DNA"/>
</dbReference>
<evidence type="ECO:0000256" key="5">
    <source>
        <dbReference type="ARBA" id="ARBA00022857"/>
    </source>
</evidence>
<proteinExistence type="predicted"/>
<evidence type="ECO:0000256" key="2">
    <source>
        <dbReference type="ARBA" id="ARBA00022630"/>
    </source>
</evidence>
<dbReference type="GO" id="GO:0071949">
    <property type="term" value="F:FAD binding"/>
    <property type="evidence" value="ECO:0007669"/>
    <property type="project" value="InterPro"/>
</dbReference>
<keyword evidence="4" id="KW-0274">FAD</keyword>
<evidence type="ECO:0000256" key="8">
    <source>
        <dbReference type="ARBA" id="ARBA00047818"/>
    </source>
</evidence>
<dbReference type="AlphaFoldDB" id="A0A917N9P9"/>
<keyword evidence="7" id="KW-0503">Monooxygenase</keyword>
<dbReference type="PRINTS" id="PR00420">
    <property type="entry name" value="RNGMNOXGNASE"/>
</dbReference>
<gene>
    <name evidence="10" type="primary">kmo</name>
    <name evidence="10" type="ORF">GCM10007966_07110</name>
</gene>
<comment type="catalytic activity">
    <reaction evidence="8">
        <text>L-kynurenine + NADPH + O2 + H(+) = 3-hydroxy-L-kynurenine + NADP(+) + H2O</text>
        <dbReference type="Rhea" id="RHEA:20545"/>
        <dbReference type="ChEBI" id="CHEBI:15377"/>
        <dbReference type="ChEBI" id="CHEBI:15378"/>
        <dbReference type="ChEBI" id="CHEBI:15379"/>
        <dbReference type="ChEBI" id="CHEBI:57783"/>
        <dbReference type="ChEBI" id="CHEBI:57959"/>
        <dbReference type="ChEBI" id="CHEBI:58125"/>
        <dbReference type="ChEBI" id="CHEBI:58349"/>
        <dbReference type="EC" id="1.14.13.9"/>
    </reaction>
</comment>
<dbReference type="GO" id="GO:0019363">
    <property type="term" value="P:pyridine nucleotide biosynthetic process"/>
    <property type="evidence" value="ECO:0007669"/>
    <property type="project" value="UniProtKB-KW"/>
</dbReference>
<organism evidence="10 11">
    <name type="scientific">Legionella impletisoli</name>
    <dbReference type="NCBI Taxonomy" id="343510"/>
    <lineage>
        <taxon>Bacteria</taxon>
        <taxon>Pseudomonadati</taxon>
        <taxon>Pseudomonadota</taxon>
        <taxon>Gammaproteobacteria</taxon>
        <taxon>Legionellales</taxon>
        <taxon>Legionellaceae</taxon>
        <taxon>Legionella</taxon>
    </lineage>
</organism>
<dbReference type="Proteomes" id="UP000630149">
    <property type="component" value="Unassembled WGS sequence"/>
</dbReference>
<dbReference type="GO" id="GO:0070189">
    <property type="term" value="P:kynurenine metabolic process"/>
    <property type="evidence" value="ECO:0007669"/>
    <property type="project" value="TreeGrafter"/>
</dbReference>
<evidence type="ECO:0000256" key="7">
    <source>
        <dbReference type="ARBA" id="ARBA00023033"/>
    </source>
</evidence>
<evidence type="ECO:0000256" key="6">
    <source>
        <dbReference type="ARBA" id="ARBA00023002"/>
    </source>
</evidence>
<dbReference type="FunFam" id="3.50.50.60:FF:000185">
    <property type="entry name" value="Kynurenine 3-monooxygenase"/>
    <property type="match status" value="1"/>
</dbReference>